<gene>
    <name evidence="1" type="ORF">O987_19640</name>
</gene>
<reference evidence="1 2" key="1">
    <citation type="journal article" date="2014" name="Genome Announc.">
        <title>Complete Genome Sequence of Polychlorinated Biphenyl Degrader Comamonas testosteroni TK102 (NBRC 109938).</title>
        <authorList>
            <person name="Fukuda K."/>
            <person name="Hosoyama A."/>
            <person name="Tsuchikane K."/>
            <person name="Ohji S."/>
            <person name="Yamazoe A."/>
            <person name="Fujita N."/>
            <person name="Shintani M."/>
            <person name="Kimbara K."/>
        </authorList>
    </citation>
    <scope>NUCLEOTIDE SEQUENCE [LARGE SCALE GENOMIC DNA]</scope>
    <source>
        <strain evidence="1">TK102</strain>
    </source>
</reference>
<dbReference type="Proteomes" id="UP000028782">
    <property type="component" value="Chromosome"/>
</dbReference>
<dbReference type="RefSeq" id="WP_043374033.1">
    <property type="nucleotide sequence ID" value="NZ_CP006704.1"/>
</dbReference>
<evidence type="ECO:0000313" key="1">
    <source>
        <dbReference type="EMBL" id="AIJ48025.1"/>
    </source>
</evidence>
<name>A0A076PW62_COMTE</name>
<dbReference type="KEGG" id="ctes:O987_19640"/>
<dbReference type="HOGENOM" id="CLU_577106_0_0_4"/>
<dbReference type="AlphaFoldDB" id="A0A076PW62"/>
<accession>A0A076PW62</accession>
<evidence type="ECO:0000313" key="2">
    <source>
        <dbReference type="Proteomes" id="UP000028782"/>
    </source>
</evidence>
<proteinExistence type="predicted"/>
<dbReference type="EMBL" id="CP006704">
    <property type="protein sequence ID" value="AIJ48025.1"/>
    <property type="molecule type" value="Genomic_DNA"/>
</dbReference>
<dbReference type="InterPro" id="IPR010352">
    <property type="entry name" value="DUF945"/>
</dbReference>
<dbReference type="Pfam" id="PF06097">
    <property type="entry name" value="DUF945"/>
    <property type="match status" value="1"/>
</dbReference>
<organism evidence="1 2">
    <name type="scientific">Comamonas testosteroni TK102</name>
    <dbReference type="NCBI Taxonomy" id="1392005"/>
    <lineage>
        <taxon>Bacteria</taxon>
        <taxon>Pseudomonadati</taxon>
        <taxon>Pseudomonadota</taxon>
        <taxon>Betaproteobacteria</taxon>
        <taxon>Burkholderiales</taxon>
        <taxon>Comamonadaceae</taxon>
        <taxon>Comamonas</taxon>
    </lineage>
</organism>
<sequence length="473" mass="51536">MNRKAGAGIAAAVAVIVAGTLGTSYYMGGKLQQSFTEGLDKWSEHGVKIQVTSYDRGAFSSTANTVWTLDSGDEPVQFTAEHKISHGPLPLGHAAEIHTSFNLPENADPELKTALNGRSPLEVDTKVGWGRSSSNVMTSPAVSSKIKDSEMNWGGMRIVWDMPADMKAARGTGSFAGLQFKDEEGSVTLDKADMRFDMKQPPGQQFWTGPFAMTIAKIAATKQEEEGKSSASHFEGITMDSDTILKGEVVEMTLKTGIKTAKLEDKQADDLVLDMAFNNVDANWINQVVEMSKRKNPLLGAAGEAGDDEDADEQQSGDLREKMLKSLTQALARQPVIELKRLSMRTPDGVSEFAAAVQYLGDGEKMGTLLQDLKVSLKADMPKPFMENMMLSRRRSSLLAVFEGESEYKPEDIEEAAKAQTQASLEMLKEQGIFEDKDGKMRTEIVYAKGEFQVNGKPLDAMGTSTLMGTMTE</sequence>
<protein>
    <submittedName>
        <fullName evidence="1">Uncharacterized protein</fullName>
    </submittedName>
</protein>